<feature type="domain" description="Xylose isomerase-like TIM barrel" evidence="1">
    <location>
        <begin position="20"/>
        <end position="156"/>
    </location>
</feature>
<reference evidence="2" key="1">
    <citation type="submission" date="2018-05" db="EMBL/GenBank/DDBJ databases">
        <authorList>
            <person name="Lanie J.A."/>
            <person name="Ng W.-L."/>
            <person name="Kazmierczak K.M."/>
            <person name="Andrzejewski T.M."/>
            <person name="Davidsen T.M."/>
            <person name="Wayne K.J."/>
            <person name="Tettelin H."/>
            <person name="Glass J.I."/>
            <person name="Rusch D."/>
            <person name="Podicherti R."/>
            <person name="Tsui H.-C.T."/>
            <person name="Winkler M.E."/>
        </authorList>
    </citation>
    <scope>NUCLEOTIDE SEQUENCE</scope>
</reference>
<evidence type="ECO:0000313" key="2">
    <source>
        <dbReference type="EMBL" id="SVC04067.1"/>
    </source>
</evidence>
<organism evidence="2">
    <name type="scientific">marine metagenome</name>
    <dbReference type="NCBI Taxonomy" id="408172"/>
    <lineage>
        <taxon>unclassified sequences</taxon>
        <taxon>metagenomes</taxon>
        <taxon>ecological metagenomes</taxon>
    </lineage>
</organism>
<dbReference type="Gene3D" id="3.20.20.150">
    <property type="entry name" value="Divalent-metal-dependent TIM barrel enzymes"/>
    <property type="match status" value="1"/>
</dbReference>
<dbReference type="InterPro" id="IPR036237">
    <property type="entry name" value="Xyl_isomerase-like_sf"/>
</dbReference>
<dbReference type="InterPro" id="IPR013022">
    <property type="entry name" value="Xyl_isomerase-like_TIM-brl"/>
</dbReference>
<protein>
    <recommendedName>
        <fullName evidence="1">Xylose isomerase-like TIM barrel domain-containing protein</fullName>
    </recommendedName>
</protein>
<dbReference type="SUPFAM" id="SSF51658">
    <property type="entry name" value="Xylose isomerase-like"/>
    <property type="match status" value="1"/>
</dbReference>
<proteinExistence type="predicted"/>
<dbReference type="PANTHER" id="PTHR12110:SF21">
    <property type="entry name" value="XYLOSE ISOMERASE-LIKE TIM BARREL DOMAIN-CONTAINING PROTEIN"/>
    <property type="match status" value="1"/>
</dbReference>
<dbReference type="EMBL" id="UINC01070147">
    <property type="protein sequence ID" value="SVC04067.1"/>
    <property type="molecule type" value="Genomic_DNA"/>
</dbReference>
<dbReference type="PANTHER" id="PTHR12110">
    <property type="entry name" value="HYDROXYPYRUVATE ISOMERASE"/>
    <property type="match status" value="1"/>
</dbReference>
<feature type="non-terminal residue" evidence="2">
    <location>
        <position position="161"/>
    </location>
</feature>
<dbReference type="AlphaFoldDB" id="A0A382IY49"/>
<dbReference type="Pfam" id="PF01261">
    <property type="entry name" value="AP_endonuc_2"/>
    <property type="match status" value="1"/>
</dbReference>
<gene>
    <name evidence="2" type="ORF">METZ01_LOCUS256921</name>
</gene>
<dbReference type="InterPro" id="IPR050312">
    <property type="entry name" value="IolE/XylAMocC-like"/>
</dbReference>
<sequence length="161" mass="17625">MTRISYSTQGFIDRDLASALAAIATAGFPQAEISSQAPHASDPLTGSELDQFRSMLRDSGVGAATVHAPMRENVLGAPDETWRAEKMKVMSDYLRFTADIGAKGMVIHPVPNPMFVTDPERPELSQIMRDATRRSLDELIPVAQDAGVRMLLENLPYNCGY</sequence>
<evidence type="ECO:0000259" key="1">
    <source>
        <dbReference type="Pfam" id="PF01261"/>
    </source>
</evidence>
<accession>A0A382IY49</accession>
<name>A0A382IY49_9ZZZZ</name>